<accession>A0A0K1Q9Y2</accession>
<dbReference type="KEGG" id="llu:AKJ09_09145"/>
<reference evidence="1 2" key="1">
    <citation type="submission" date="2015-08" db="EMBL/GenBank/DDBJ databases">
        <authorList>
            <person name="Babu N.S."/>
            <person name="Beckwith C.J."/>
            <person name="Beseler K.G."/>
            <person name="Brison A."/>
            <person name="Carone J.V."/>
            <person name="Caskin T.P."/>
            <person name="Diamond M."/>
            <person name="Durham M.E."/>
            <person name="Foxe J.M."/>
            <person name="Go M."/>
            <person name="Henderson B.A."/>
            <person name="Jones I.B."/>
            <person name="McGettigan J.A."/>
            <person name="Micheletti S.J."/>
            <person name="Nasrallah M.E."/>
            <person name="Ortiz D."/>
            <person name="Piller C.R."/>
            <person name="Privatt S.R."/>
            <person name="Schneider S.L."/>
            <person name="Sharp S."/>
            <person name="Smith T.C."/>
            <person name="Stanton J.D."/>
            <person name="Ullery H.E."/>
            <person name="Wilson R.J."/>
            <person name="Serrano M.G."/>
            <person name="Buck G."/>
            <person name="Lee V."/>
            <person name="Wang Y."/>
            <person name="Carvalho R."/>
            <person name="Voegtly L."/>
            <person name="Shi R."/>
            <person name="Duckworth R."/>
            <person name="Johnson A."/>
            <person name="Loviza R."/>
            <person name="Walstead R."/>
            <person name="Shah Z."/>
            <person name="Kiflezghi M."/>
            <person name="Wade K."/>
            <person name="Ball S.L."/>
            <person name="Bradley K.W."/>
            <person name="Asai D.J."/>
            <person name="Bowman C.A."/>
            <person name="Russell D.A."/>
            <person name="Pope W.H."/>
            <person name="Jacobs-Sera D."/>
            <person name="Hendrix R.W."/>
            <person name="Hatfull G.F."/>
        </authorList>
    </citation>
    <scope>NUCLEOTIDE SEQUENCE [LARGE SCALE GENOMIC DNA]</scope>
    <source>
        <strain evidence="1 2">DSM 27648</strain>
    </source>
</reference>
<organism evidence="1 2">
    <name type="scientific">Labilithrix luteola</name>
    <dbReference type="NCBI Taxonomy" id="1391654"/>
    <lineage>
        <taxon>Bacteria</taxon>
        <taxon>Pseudomonadati</taxon>
        <taxon>Myxococcota</taxon>
        <taxon>Polyangia</taxon>
        <taxon>Polyangiales</taxon>
        <taxon>Labilitrichaceae</taxon>
        <taxon>Labilithrix</taxon>
    </lineage>
</organism>
<evidence type="ECO:0000313" key="2">
    <source>
        <dbReference type="Proteomes" id="UP000064967"/>
    </source>
</evidence>
<name>A0A0K1Q9Y2_9BACT</name>
<sequence length="41" mass="4318">MIEDMVEDHLEACAPPCEQSGPIPTGPQLVAAEALVRTRAA</sequence>
<dbReference type="AlphaFoldDB" id="A0A0K1Q9Y2"/>
<dbReference type="EMBL" id="CP012333">
    <property type="protein sequence ID" value="AKV02482.1"/>
    <property type="molecule type" value="Genomic_DNA"/>
</dbReference>
<proteinExistence type="predicted"/>
<gene>
    <name evidence="1" type="ORF">AKJ09_09145</name>
</gene>
<dbReference type="Proteomes" id="UP000064967">
    <property type="component" value="Chromosome"/>
</dbReference>
<evidence type="ECO:0000313" key="1">
    <source>
        <dbReference type="EMBL" id="AKV02482.1"/>
    </source>
</evidence>
<protein>
    <submittedName>
        <fullName evidence="1">Uncharacterized protein</fullName>
    </submittedName>
</protein>
<keyword evidence="2" id="KW-1185">Reference proteome</keyword>